<protein>
    <submittedName>
        <fullName evidence="3">N-hydroxyarylamine O-acetyltransferase</fullName>
    </submittedName>
</protein>
<name>A0A1G9FVD6_9ACTN</name>
<evidence type="ECO:0000313" key="3">
    <source>
        <dbReference type="EMBL" id="SDK92305.1"/>
    </source>
</evidence>
<keyword evidence="4" id="KW-1185">Reference proteome</keyword>
<gene>
    <name evidence="3" type="ORF">SAMN05216298_2050</name>
</gene>
<dbReference type="InterPro" id="IPR001447">
    <property type="entry name" value="Arylamine_N-AcTrfase"/>
</dbReference>
<dbReference type="GO" id="GO:0016407">
    <property type="term" value="F:acetyltransferase activity"/>
    <property type="evidence" value="ECO:0007669"/>
    <property type="project" value="InterPro"/>
</dbReference>
<accession>A0A1G9FVD6</accession>
<proteinExistence type="inferred from homology"/>
<dbReference type="AlphaFoldDB" id="A0A1G9FVD6"/>
<dbReference type="Pfam" id="PF00797">
    <property type="entry name" value="Acetyltransf_2"/>
    <property type="match status" value="1"/>
</dbReference>
<keyword evidence="3" id="KW-0808">Transferase</keyword>
<dbReference type="Gene3D" id="3.30.2140.10">
    <property type="entry name" value="Arylamine N-acetyltransferase"/>
    <property type="match status" value="1"/>
</dbReference>
<reference evidence="4" key="1">
    <citation type="submission" date="2016-10" db="EMBL/GenBank/DDBJ databases">
        <authorList>
            <person name="Varghese N."/>
            <person name="Submissions S."/>
        </authorList>
    </citation>
    <scope>NUCLEOTIDE SEQUENCE [LARGE SCALE GENOMIC DNA]</scope>
    <source>
        <strain evidence="4">CGMCC 4.3147</strain>
    </source>
</reference>
<evidence type="ECO:0000256" key="1">
    <source>
        <dbReference type="ARBA" id="ARBA00006547"/>
    </source>
</evidence>
<dbReference type="STRING" id="380244.SAMN05216298_2050"/>
<dbReference type="PANTHER" id="PTHR11786:SF0">
    <property type="entry name" value="ARYLAMINE N-ACETYLTRANSFERASE 4-RELATED"/>
    <property type="match status" value="1"/>
</dbReference>
<dbReference type="EMBL" id="FNGF01000002">
    <property type="protein sequence ID" value="SDK92305.1"/>
    <property type="molecule type" value="Genomic_DNA"/>
</dbReference>
<dbReference type="Gene3D" id="2.40.128.150">
    <property type="entry name" value="Cysteine proteinases"/>
    <property type="match status" value="1"/>
</dbReference>
<dbReference type="Proteomes" id="UP000198662">
    <property type="component" value="Unassembled WGS sequence"/>
</dbReference>
<dbReference type="SUPFAM" id="SSF54001">
    <property type="entry name" value="Cysteine proteinases"/>
    <property type="match status" value="1"/>
</dbReference>
<comment type="similarity">
    <text evidence="1 2">Belongs to the arylamine N-acetyltransferase family.</text>
</comment>
<dbReference type="InterPro" id="IPR038765">
    <property type="entry name" value="Papain-like_cys_pep_sf"/>
</dbReference>
<organism evidence="3 4">
    <name type="scientific">Glycomyces sambucus</name>
    <dbReference type="NCBI Taxonomy" id="380244"/>
    <lineage>
        <taxon>Bacteria</taxon>
        <taxon>Bacillati</taxon>
        <taxon>Actinomycetota</taxon>
        <taxon>Actinomycetes</taxon>
        <taxon>Glycomycetales</taxon>
        <taxon>Glycomycetaceae</taxon>
        <taxon>Glycomyces</taxon>
    </lineage>
</organism>
<evidence type="ECO:0000313" key="4">
    <source>
        <dbReference type="Proteomes" id="UP000198662"/>
    </source>
</evidence>
<sequence>MNDETPADAWGTGDFDVDAYAERIGYRGPLRPDLATFRALQRHHVANVPFENLSVILGRGPSAALDDVARKIVRSTRGGYCFEMNVLFAAALERIGIPVRRRLMRTGDPLVNPRPRSHLVVLAELDGRTWLGDAGYGSGPGEPVPVDRAGEYRQGAWTYRVTEPAADGDRRLQERREGEWRTMYTLIGDATYPVDVAVANESTSTSPTSPFVQRPIVVKRGPEVERRLVGRTLTETGPDGVRSEREIADDRYAAVLAEVFGIELSEEEAKTVVAGIPDEPAAA</sequence>
<dbReference type="PRINTS" id="PR01543">
    <property type="entry name" value="ANATRNSFRASE"/>
</dbReference>
<dbReference type="PANTHER" id="PTHR11786">
    <property type="entry name" value="N-HYDROXYARYLAMINE O-ACETYLTRANSFERASE"/>
    <property type="match status" value="1"/>
</dbReference>
<evidence type="ECO:0000256" key="2">
    <source>
        <dbReference type="RuleBase" id="RU003452"/>
    </source>
</evidence>
<dbReference type="RefSeq" id="WP_176953264.1">
    <property type="nucleotide sequence ID" value="NZ_FNGF01000002.1"/>
</dbReference>